<accession>A0A2T3NN84</accession>
<dbReference type="Pfam" id="PF02567">
    <property type="entry name" value="PhzC-PhzF"/>
    <property type="match status" value="1"/>
</dbReference>
<evidence type="ECO:0000256" key="1">
    <source>
        <dbReference type="ARBA" id="ARBA00008270"/>
    </source>
</evidence>
<evidence type="ECO:0000256" key="2">
    <source>
        <dbReference type="ARBA" id="ARBA00023235"/>
    </source>
</evidence>
<dbReference type="PANTHER" id="PTHR13774:SF17">
    <property type="entry name" value="PHENAZINE BIOSYNTHESIS-LIKE DOMAIN-CONTAINING PROTEIN"/>
    <property type="match status" value="1"/>
</dbReference>
<organism evidence="3 4">
    <name type="scientific">Photobacterium sanctipauli</name>
    <dbReference type="NCBI Taxonomy" id="1342794"/>
    <lineage>
        <taxon>Bacteria</taxon>
        <taxon>Pseudomonadati</taxon>
        <taxon>Pseudomonadota</taxon>
        <taxon>Gammaproteobacteria</taxon>
        <taxon>Vibrionales</taxon>
        <taxon>Vibrionaceae</taxon>
        <taxon>Photobacterium</taxon>
    </lineage>
</organism>
<protein>
    <submittedName>
        <fullName evidence="3">PhzF family phenazine biosynthesis protein</fullName>
    </submittedName>
</protein>
<dbReference type="Gene3D" id="3.10.310.10">
    <property type="entry name" value="Diaminopimelate Epimerase, Chain A, domain 1"/>
    <property type="match status" value="1"/>
</dbReference>
<evidence type="ECO:0000313" key="3">
    <source>
        <dbReference type="EMBL" id="PSW16928.1"/>
    </source>
</evidence>
<name>A0A2T3NN84_9GAMM</name>
<dbReference type="GO" id="GO:0005737">
    <property type="term" value="C:cytoplasm"/>
    <property type="evidence" value="ECO:0007669"/>
    <property type="project" value="TreeGrafter"/>
</dbReference>
<keyword evidence="4" id="KW-1185">Reference proteome</keyword>
<dbReference type="SUPFAM" id="SSF54506">
    <property type="entry name" value="Diaminopimelate epimerase-like"/>
    <property type="match status" value="1"/>
</dbReference>
<keyword evidence="2" id="KW-0413">Isomerase</keyword>
<reference evidence="3 4" key="1">
    <citation type="submission" date="2018-01" db="EMBL/GenBank/DDBJ databases">
        <title>Whole genome sequencing of Histamine producing bacteria.</title>
        <authorList>
            <person name="Butler K."/>
        </authorList>
    </citation>
    <scope>NUCLEOTIDE SEQUENCE [LARGE SCALE GENOMIC DNA]</scope>
    <source>
        <strain evidence="3 4">DSM 100436</strain>
    </source>
</reference>
<dbReference type="GO" id="GO:0016853">
    <property type="term" value="F:isomerase activity"/>
    <property type="evidence" value="ECO:0007669"/>
    <property type="project" value="UniProtKB-KW"/>
</dbReference>
<comment type="similarity">
    <text evidence="1">Belongs to the PhzF family.</text>
</comment>
<gene>
    <name evidence="3" type="ORF">C9I98_20505</name>
</gene>
<dbReference type="OrthoDB" id="9788221at2"/>
<dbReference type="EMBL" id="PYMA01000016">
    <property type="protein sequence ID" value="PSW16928.1"/>
    <property type="molecule type" value="Genomic_DNA"/>
</dbReference>
<proteinExistence type="inferred from homology"/>
<dbReference type="InterPro" id="IPR003719">
    <property type="entry name" value="Phenazine_PhzF-like"/>
</dbReference>
<comment type="caution">
    <text evidence="3">The sequence shown here is derived from an EMBL/GenBank/DDBJ whole genome shotgun (WGS) entry which is preliminary data.</text>
</comment>
<sequence length="96" mass="10372">MVKSFKDHHALILTAQNGNDGYVLRYFAPSIGIDEDLATGSAQCSLAPYWLSLLSSTSLKVRQLSSEGGYFQVERKGNEHILLTANTVLAGVATVD</sequence>
<dbReference type="AlphaFoldDB" id="A0A2T3NN84"/>
<evidence type="ECO:0000313" key="4">
    <source>
        <dbReference type="Proteomes" id="UP000241771"/>
    </source>
</evidence>
<dbReference type="Proteomes" id="UP000241771">
    <property type="component" value="Unassembled WGS sequence"/>
</dbReference>
<dbReference type="PANTHER" id="PTHR13774">
    <property type="entry name" value="PHENAZINE BIOSYNTHESIS PROTEIN"/>
    <property type="match status" value="1"/>
</dbReference>